<dbReference type="Proteomes" id="UP000250025">
    <property type="component" value="Chromosome"/>
</dbReference>
<evidence type="ECO:0000313" key="2">
    <source>
        <dbReference type="EMBL" id="ARS53527.1"/>
    </source>
</evidence>
<dbReference type="RefSeq" id="WP_086622404.1">
    <property type="nucleotide sequence ID" value="NZ_CP021323.1"/>
</dbReference>
<gene>
    <name evidence="2" type="ORF">B9G99_12215</name>
</gene>
<dbReference type="InterPro" id="IPR021561">
    <property type="entry name" value="AbiEi_3"/>
</dbReference>
<reference evidence="2 3" key="1">
    <citation type="journal article" date="2017" name="Int. J. Syst. Evol. Microbiol.">
        <title>Kushneria konosiri sp. nov., isolated from the Korean salt-fermented seafood Daemi-jeot.</title>
        <authorList>
            <person name="Yun J.H."/>
            <person name="Park S.K."/>
            <person name="Lee J.Y."/>
            <person name="Jung M.J."/>
            <person name="Bae J.W."/>
        </authorList>
    </citation>
    <scope>NUCLEOTIDE SEQUENCE [LARGE SCALE GENOMIC DNA]</scope>
    <source>
        <strain evidence="2 3">X49</strain>
    </source>
</reference>
<name>A0A2Z2HE59_9GAMM</name>
<feature type="domain" description="Transcriptional regulator AbiEi antitoxin N-terminal" evidence="1">
    <location>
        <begin position="2"/>
        <end position="94"/>
    </location>
</feature>
<proteinExistence type="predicted"/>
<dbReference type="InterPro" id="IPR033455">
    <property type="entry name" value="AbiEi_3_N"/>
</dbReference>
<organism evidence="2 3">
    <name type="scientific">Kushneria konosiri</name>
    <dbReference type="NCBI Taxonomy" id="698828"/>
    <lineage>
        <taxon>Bacteria</taxon>
        <taxon>Pseudomonadati</taxon>
        <taxon>Pseudomonadota</taxon>
        <taxon>Gammaproteobacteria</taxon>
        <taxon>Oceanospirillales</taxon>
        <taxon>Halomonadaceae</taxon>
        <taxon>Kushneria</taxon>
    </lineage>
</organism>
<evidence type="ECO:0000313" key="3">
    <source>
        <dbReference type="Proteomes" id="UP000250025"/>
    </source>
</evidence>
<dbReference type="AlphaFoldDB" id="A0A2Z2HE59"/>
<dbReference type="Pfam" id="PF17194">
    <property type="entry name" value="AbiEi_3_N"/>
    <property type="match status" value="1"/>
</dbReference>
<dbReference type="OrthoDB" id="1550938at2"/>
<sequence>MKINQLLHKIPHGAVVTTAWLASHGVTSDQARKLASAGWLQRVGHGAYCQSGESLGWESAIFALQTSNDTELPSLWPGGQTALALQGFVHYLPMGERTTHLYGNEAARLPRWVSDAEWAGQMVLHSEKGLPAQLPGSFTDYAPAGRAFSLRVSTPERAILEWIAVTSNELLFSSELVDTFDGLNTLRPRRLQALLEGCRSVRTKRAFMVLARHARHAWYGRLELGQLDFGKGKRQLCQSGKLDREFHVTVPEAFLYAD</sequence>
<dbReference type="Pfam" id="PF11459">
    <property type="entry name" value="AbiEi_3"/>
    <property type="match status" value="1"/>
</dbReference>
<dbReference type="KEGG" id="kus:B9G99_12215"/>
<accession>A0A2Z2HE59</accession>
<dbReference type="EMBL" id="CP021323">
    <property type="protein sequence ID" value="ARS53527.1"/>
    <property type="molecule type" value="Genomic_DNA"/>
</dbReference>
<evidence type="ECO:0000259" key="1">
    <source>
        <dbReference type="Pfam" id="PF17194"/>
    </source>
</evidence>
<keyword evidence="3" id="KW-1185">Reference proteome</keyword>
<protein>
    <recommendedName>
        <fullName evidence="1">Transcriptional regulator AbiEi antitoxin N-terminal domain-containing protein</fullName>
    </recommendedName>
</protein>